<organism evidence="1 2">
    <name type="scientific">Thalassospira xiamenensis</name>
    <dbReference type="NCBI Taxonomy" id="220697"/>
    <lineage>
        <taxon>Bacteria</taxon>
        <taxon>Pseudomonadati</taxon>
        <taxon>Pseudomonadota</taxon>
        <taxon>Alphaproteobacteria</taxon>
        <taxon>Rhodospirillales</taxon>
        <taxon>Thalassospiraceae</taxon>
        <taxon>Thalassospira</taxon>
    </lineage>
</organism>
<accession>A0A285TLD1</accession>
<proteinExistence type="predicted"/>
<protein>
    <submittedName>
        <fullName evidence="1">Uncharacterized protein</fullName>
    </submittedName>
</protein>
<evidence type="ECO:0000313" key="1">
    <source>
        <dbReference type="EMBL" id="SOC23498.1"/>
    </source>
</evidence>
<name>A0A285TLD1_9PROT</name>
<reference evidence="1 2" key="1">
    <citation type="submission" date="2017-08" db="EMBL/GenBank/DDBJ databases">
        <authorList>
            <person name="de Groot N.N."/>
        </authorList>
    </citation>
    <scope>NUCLEOTIDE SEQUENCE [LARGE SCALE GENOMIC DNA]</scope>
    <source>
        <strain evidence="1 2">USBA 78</strain>
    </source>
</reference>
<sequence length="158" mass="16509">MKFKTDDDAHSFDISPEGAGLKGIYDGDSTQKSSLEFTNTLPTSDGEFSKVPSGWIAQDGYMTTNPKQQGLGYMMSFAGATMAAQGGIEHVFVSSGSVDGGGQAVIAALGGAKYDLSVTMQDGKTEIFGGYAIPVASMLEKSTAGWKAKGWVITDDTL</sequence>
<gene>
    <name evidence="1" type="ORF">SAMN05428964_10480</name>
</gene>
<evidence type="ECO:0000313" key="2">
    <source>
        <dbReference type="Proteomes" id="UP000219068"/>
    </source>
</evidence>
<dbReference type="RefSeq" id="WP_097052338.1">
    <property type="nucleotide sequence ID" value="NZ_OBMM01000004.1"/>
</dbReference>
<dbReference type="EMBL" id="OBMM01000004">
    <property type="protein sequence ID" value="SOC23498.1"/>
    <property type="molecule type" value="Genomic_DNA"/>
</dbReference>
<dbReference type="Proteomes" id="UP000219068">
    <property type="component" value="Unassembled WGS sequence"/>
</dbReference>
<dbReference type="AlphaFoldDB" id="A0A285TLD1"/>